<accession>A0A2J6WM96</accession>
<sequence>MIVYKNMRWDEIEFQVDEQEIQIKVLRKNEALKGKIVKQNDFTKVYRVTLNDGREVDIADFDEIDNFFEKNTIIFKNRTGLHREIRRYIDYSLQ</sequence>
<dbReference type="EMBL" id="PNIN01000039">
    <property type="protein sequence ID" value="PMP71526.1"/>
    <property type="molecule type" value="Genomic_DNA"/>
</dbReference>
<dbReference type="Proteomes" id="UP000242881">
    <property type="component" value="Unassembled WGS sequence"/>
</dbReference>
<comment type="caution">
    <text evidence="1">The sequence shown here is derived from an EMBL/GenBank/DDBJ whole genome shotgun (WGS) entry which is preliminary data.</text>
</comment>
<dbReference type="AlphaFoldDB" id="A0A2J6WM96"/>
<protein>
    <submittedName>
        <fullName evidence="1">Uncharacterized protein</fullName>
    </submittedName>
</protein>
<proteinExistence type="predicted"/>
<evidence type="ECO:0000313" key="1">
    <source>
        <dbReference type="EMBL" id="PMP71526.1"/>
    </source>
</evidence>
<gene>
    <name evidence="1" type="ORF">C0187_03850</name>
</gene>
<name>A0A2J6WM96_9BACT</name>
<organism evidence="1 2">
    <name type="scientific">Calditerrivibrio nitroreducens</name>
    <dbReference type="NCBI Taxonomy" id="477976"/>
    <lineage>
        <taxon>Bacteria</taxon>
        <taxon>Pseudomonadati</taxon>
        <taxon>Deferribacterota</taxon>
        <taxon>Deferribacteres</taxon>
        <taxon>Deferribacterales</taxon>
        <taxon>Calditerrivibrionaceae</taxon>
    </lineage>
</organism>
<reference evidence="1 2" key="1">
    <citation type="submission" date="2018-01" db="EMBL/GenBank/DDBJ databases">
        <title>Metagenomic assembled genomes from two thermal pools in the Uzon Caldera, Kamchatka, Russia.</title>
        <authorList>
            <person name="Wilkins L."/>
            <person name="Ettinger C."/>
        </authorList>
    </citation>
    <scope>NUCLEOTIDE SEQUENCE [LARGE SCALE GENOMIC DNA]</scope>
    <source>
        <strain evidence="1">ZAV-05</strain>
    </source>
</reference>
<evidence type="ECO:0000313" key="2">
    <source>
        <dbReference type="Proteomes" id="UP000242881"/>
    </source>
</evidence>